<evidence type="ECO:0000256" key="1">
    <source>
        <dbReference type="SAM" id="MobiDB-lite"/>
    </source>
</evidence>
<feature type="compositionally biased region" description="Polar residues" evidence="1">
    <location>
        <begin position="1"/>
        <end position="12"/>
    </location>
</feature>
<organism evidence="2 3">
    <name type="scientific">Nephila pilipes</name>
    <name type="common">Giant wood spider</name>
    <name type="synonym">Nephila maculata</name>
    <dbReference type="NCBI Taxonomy" id="299642"/>
    <lineage>
        <taxon>Eukaryota</taxon>
        <taxon>Metazoa</taxon>
        <taxon>Ecdysozoa</taxon>
        <taxon>Arthropoda</taxon>
        <taxon>Chelicerata</taxon>
        <taxon>Arachnida</taxon>
        <taxon>Araneae</taxon>
        <taxon>Araneomorphae</taxon>
        <taxon>Entelegynae</taxon>
        <taxon>Araneoidea</taxon>
        <taxon>Nephilidae</taxon>
        <taxon>Nephila</taxon>
    </lineage>
</organism>
<proteinExistence type="predicted"/>
<gene>
    <name evidence="2" type="ORF">NPIL_72251</name>
</gene>
<keyword evidence="3" id="KW-1185">Reference proteome</keyword>
<dbReference type="EMBL" id="BMAW01058244">
    <property type="protein sequence ID" value="GFT15217.1"/>
    <property type="molecule type" value="Genomic_DNA"/>
</dbReference>
<feature type="region of interest" description="Disordered" evidence="1">
    <location>
        <begin position="1"/>
        <end position="56"/>
    </location>
</feature>
<accession>A0A8X6TJN5</accession>
<dbReference type="AlphaFoldDB" id="A0A8X6TJN5"/>
<protein>
    <submittedName>
        <fullName evidence="2">Uncharacterized protein</fullName>
    </submittedName>
</protein>
<comment type="caution">
    <text evidence="2">The sequence shown here is derived from an EMBL/GenBank/DDBJ whole genome shotgun (WGS) entry which is preliminary data.</text>
</comment>
<reference evidence="2" key="1">
    <citation type="submission" date="2020-08" db="EMBL/GenBank/DDBJ databases">
        <title>Multicomponent nature underlies the extraordinary mechanical properties of spider dragline silk.</title>
        <authorList>
            <person name="Kono N."/>
            <person name="Nakamura H."/>
            <person name="Mori M."/>
            <person name="Yoshida Y."/>
            <person name="Ohtoshi R."/>
            <person name="Malay A.D."/>
            <person name="Moran D.A.P."/>
            <person name="Tomita M."/>
            <person name="Numata K."/>
            <person name="Arakawa K."/>
        </authorList>
    </citation>
    <scope>NUCLEOTIDE SEQUENCE</scope>
</reference>
<evidence type="ECO:0000313" key="2">
    <source>
        <dbReference type="EMBL" id="GFT15217.1"/>
    </source>
</evidence>
<evidence type="ECO:0000313" key="3">
    <source>
        <dbReference type="Proteomes" id="UP000887013"/>
    </source>
</evidence>
<name>A0A8X6TJN5_NEPPI</name>
<sequence length="85" mass="9489">MRKVDASSTTDSKIGLGREEEKQELPSPFEMVGDRNPLRDGPPLARIPKTRRSGKVAAAIRPNAQPIVKCPLLVEQPFQLRKELK</sequence>
<dbReference type="Proteomes" id="UP000887013">
    <property type="component" value="Unassembled WGS sequence"/>
</dbReference>